<feature type="compositionally biased region" description="Polar residues" evidence="1">
    <location>
        <begin position="350"/>
        <end position="360"/>
    </location>
</feature>
<sequence>MSERWSQGFCCHESSQTTINTEARDVLKDLFPNIPDNDLNQIIKTAFQKGQRKVGTAVELPLARRAQLAVVAHIRHVYTDYDRLLKTTSFHEARSIVEEPTLAKLVEWRGDDENGKTVLEDVFREVIVISDDEDSDTEGDMPQTVDRDYSVEIVSSHPRAEDLQMKPVNYANSTYREHHLEISDEEAPPGFHFIRMAPKKSKIDRRGFSRYQAWDRAIHRYRNAANGTDQRKLYASSPNQGRHVYAAQQPWQDSYGVNRDPAPVQAVLHRQISAAPYGNAITGPHISAIDPVVERRPYEVYPITQSPRQREAVPKMVQVPEAFGAKPLLHKGDPANAPVFVSGPKKVLGNNGNQPGSQRPSAPIQGRPYVNPQDCVLPSIEPPLAPENNTLDNGPLDHIAGRMSGVGSIHSLTPRRLPYKDIQRPLLQDRVQDQLPKRRRVACYEPVNADRGLSHIARTSNPANAFTGERYMALGYPPRQSSAQDDFHIGKRYLASFDPIPQSESQPGKAQVSSLSATPLDLKPGAVLPGNYTNCHQYHYTNKSTRPFNVSESHKSTRGNNNDHILMALGNTPSRRHYADDFVRTIDSQAPIPMEYPPQHHLYRNHAREPLTQRAYVQLPHHPSCNTTVPGNVSSRQPSVRDPLHSRVTSAAQCYATMVNSDMRHHDAGLVESASAERPSHDLNNFSRYGLDYSSLFAWSSLHVPLFS</sequence>
<dbReference type="AlphaFoldDB" id="A0A5N6VG23"/>
<evidence type="ECO:0000313" key="4">
    <source>
        <dbReference type="Proteomes" id="UP000325433"/>
    </source>
</evidence>
<keyword evidence="4" id="KW-1185">Reference proteome</keyword>
<dbReference type="Proteomes" id="UP000325433">
    <property type="component" value="Unassembled WGS sequence"/>
</dbReference>
<feature type="region of interest" description="Disordered" evidence="1">
    <location>
        <begin position="346"/>
        <end position="367"/>
    </location>
</feature>
<protein>
    <recommendedName>
        <fullName evidence="2">DUF2293 domain-containing protein</fullName>
    </recommendedName>
</protein>
<dbReference type="PANTHER" id="PTHR38113:SF1">
    <property type="entry name" value="DUF2293 DOMAIN-CONTAINING PROTEIN"/>
    <property type="match status" value="1"/>
</dbReference>
<evidence type="ECO:0000259" key="2">
    <source>
        <dbReference type="Pfam" id="PF10056"/>
    </source>
</evidence>
<dbReference type="Pfam" id="PF10056">
    <property type="entry name" value="DUF2293"/>
    <property type="match status" value="1"/>
</dbReference>
<gene>
    <name evidence="3" type="ORF">BDV41DRAFT_569355</name>
</gene>
<evidence type="ECO:0000256" key="1">
    <source>
        <dbReference type="SAM" id="MobiDB-lite"/>
    </source>
</evidence>
<dbReference type="EMBL" id="ML738418">
    <property type="protein sequence ID" value="KAE8307106.1"/>
    <property type="molecule type" value="Genomic_DNA"/>
</dbReference>
<reference evidence="4" key="1">
    <citation type="submission" date="2019-04" db="EMBL/GenBank/DDBJ databases">
        <title>Friends and foes A comparative genomics studyof 23 Aspergillus species from section Flavi.</title>
        <authorList>
            <consortium name="DOE Joint Genome Institute"/>
            <person name="Kjaerbolling I."/>
            <person name="Vesth T."/>
            <person name="Frisvad J.C."/>
            <person name="Nybo J.L."/>
            <person name="Theobald S."/>
            <person name="Kildgaard S."/>
            <person name="Isbrandt T."/>
            <person name="Kuo A."/>
            <person name="Sato A."/>
            <person name="Lyhne E.K."/>
            <person name="Kogle M.E."/>
            <person name="Wiebenga A."/>
            <person name="Kun R.S."/>
            <person name="Lubbers R.J."/>
            <person name="Makela M.R."/>
            <person name="Barry K."/>
            <person name="Chovatia M."/>
            <person name="Clum A."/>
            <person name="Daum C."/>
            <person name="Haridas S."/>
            <person name="He G."/>
            <person name="LaButti K."/>
            <person name="Lipzen A."/>
            <person name="Mondo S."/>
            <person name="Riley R."/>
            <person name="Salamov A."/>
            <person name="Simmons B.A."/>
            <person name="Magnuson J.K."/>
            <person name="Henrissat B."/>
            <person name="Mortensen U.H."/>
            <person name="Larsen T.O."/>
            <person name="Devries R.P."/>
            <person name="Grigoriev I.V."/>
            <person name="Machida M."/>
            <person name="Baker S.E."/>
            <person name="Andersen M.R."/>
        </authorList>
    </citation>
    <scope>NUCLEOTIDE SEQUENCE [LARGE SCALE GENOMIC DNA]</scope>
    <source>
        <strain evidence="4">CBS 130015</strain>
    </source>
</reference>
<evidence type="ECO:0000313" key="3">
    <source>
        <dbReference type="EMBL" id="KAE8307106.1"/>
    </source>
</evidence>
<dbReference type="PANTHER" id="PTHR38113">
    <property type="match status" value="1"/>
</dbReference>
<feature type="domain" description="DUF2293" evidence="2">
    <location>
        <begin position="27"/>
        <end position="109"/>
    </location>
</feature>
<dbReference type="InterPro" id="IPR018744">
    <property type="entry name" value="DUF2293"/>
</dbReference>
<organism evidence="3 4">
    <name type="scientific">Aspergillus transmontanensis</name>
    <dbReference type="NCBI Taxonomy" id="1034304"/>
    <lineage>
        <taxon>Eukaryota</taxon>
        <taxon>Fungi</taxon>
        <taxon>Dikarya</taxon>
        <taxon>Ascomycota</taxon>
        <taxon>Pezizomycotina</taxon>
        <taxon>Eurotiomycetes</taxon>
        <taxon>Eurotiomycetidae</taxon>
        <taxon>Eurotiales</taxon>
        <taxon>Aspergillaceae</taxon>
        <taxon>Aspergillus</taxon>
        <taxon>Aspergillus subgen. Circumdati</taxon>
    </lineage>
</organism>
<accession>A0A5N6VG23</accession>
<name>A0A5N6VG23_9EURO</name>
<proteinExistence type="predicted"/>